<name>A0A3D9Q0X3_9BACL</name>
<evidence type="ECO:0000313" key="5">
    <source>
        <dbReference type="Proteomes" id="UP000256304"/>
    </source>
</evidence>
<keyword evidence="2" id="KW-1133">Transmembrane helix</keyword>
<dbReference type="Proteomes" id="UP000256304">
    <property type="component" value="Unassembled WGS sequence"/>
</dbReference>
<keyword evidence="2" id="KW-0472">Membrane</keyword>
<dbReference type="NCBIfam" id="TIGR01167">
    <property type="entry name" value="LPXTG_anchor"/>
    <property type="match status" value="1"/>
</dbReference>
<dbReference type="AlphaFoldDB" id="A0A3D9Q0X3"/>
<feature type="chain" id="PRO_5017813085" evidence="3">
    <location>
        <begin position="28"/>
        <end position="273"/>
    </location>
</feature>
<accession>A0A3D9Q0X3</accession>
<feature type="region of interest" description="Disordered" evidence="1">
    <location>
        <begin position="210"/>
        <end position="240"/>
    </location>
</feature>
<dbReference type="RefSeq" id="WP_116192538.1">
    <property type="nucleotide sequence ID" value="NZ_QTTN01000059.1"/>
</dbReference>
<keyword evidence="5" id="KW-1185">Reference proteome</keyword>
<protein>
    <submittedName>
        <fullName evidence="4">LPXTG-motif cell wall-anchored protein</fullName>
    </submittedName>
</protein>
<evidence type="ECO:0000256" key="1">
    <source>
        <dbReference type="SAM" id="MobiDB-lite"/>
    </source>
</evidence>
<dbReference type="EMBL" id="QTTN01000059">
    <property type="protein sequence ID" value="REE56455.1"/>
    <property type="molecule type" value="Genomic_DNA"/>
</dbReference>
<reference evidence="4 5" key="1">
    <citation type="submission" date="2018-08" db="EMBL/GenBank/DDBJ databases">
        <title>Genomic Encyclopedia of Type Strains, Phase III (KMG-III): the genomes of soil and plant-associated and newly described type strains.</title>
        <authorList>
            <person name="Whitman W."/>
        </authorList>
    </citation>
    <scope>NUCLEOTIDE SEQUENCE [LARGE SCALE GENOMIC DNA]</scope>
    <source>
        <strain evidence="4 5">CGMCC 1.10966</strain>
    </source>
</reference>
<feature type="signal peptide" evidence="3">
    <location>
        <begin position="1"/>
        <end position="27"/>
    </location>
</feature>
<keyword evidence="3" id="KW-0732">Signal</keyword>
<sequence>MRTRFKVLTAIAFAAVQIFALSSSAFASNSTTYDATKDFATTKKADSVWHYQSNDGSGFKDLPVYYKDWDAWVPLEDPSPGPYSTVGRADGKLYLHPDKFADTGKAINVAISWTAPGDGKVTIPSVTIAHSGNNDPDASKGTMAWIEAGGKKYDETKLKYDGSAKIDAVTLNVKQGDVIRFVANNNGRGGNNTTFWPITVQFDGAAAASTGKSDDKAAAGDKSGDQAVKEPLTNANGNPKTGDSGISTYVLLAAVSLAGIAFFTLKGRKSAKQ</sequence>
<feature type="transmembrane region" description="Helical" evidence="2">
    <location>
        <begin position="246"/>
        <end position="265"/>
    </location>
</feature>
<feature type="compositionally biased region" description="Basic and acidic residues" evidence="1">
    <location>
        <begin position="212"/>
        <end position="228"/>
    </location>
</feature>
<gene>
    <name evidence="4" type="ORF">A8990_15917</name>
</gene>
<organism evidence="4 5">
    <name type="scientific">Paenibacillus taihuensis</name>
    <dbReference type="NCBI Taxonomy" id="1156355"/>
    <lineage>
        <taxon>Bacteria</taxon>
        <taxon>Bacillati</taxon>
        <taxon>Bacillota</taxon>
        <taxon>Bacilli</taxon>
        <taxon>Bacillales</taxon>
        <taxon>Paenibacillaceae</taxon>
        <taxon>Paenibacillus</taxon>
    </lineage>
</organism>
<comment type="caution">
    <text evidence="4">The sequence shown here is derived from an EMBL/GenBank/DDBJ whole genome shotgun (WGS) entry which is preliminary data.</text>
</comment>
<evidence type="ECO:0000313" key="4">
    <source>
        <dbReference type="EMBL" id="REE56455.1"/>
    </source>
</evidence>
<keyword evidence="2" id="KW-0812">Transmembrane</keyword>
<evidence type="ECO:0000256" key="3">
    <source>
        <dbReference type="SAM" id="SignalP"/>
    </source>
</evidence>
<evidence type="ECO:0000256" key="2">
    <source>
        <dbReference type="SAM" id="Phobius"/>
    </source>
</evidence>
<proteinExistence type="predicted"/>